<feature type="compositionally biased region" description="Polar residues" evidence="1">
    <location>
        <begin position="90"/>
        <end position="102"/>
    </location>
</feature>
<feature type="region of interest" description="Disordered" evidence="1">
    <location>
        <begin position="62"/>
        <end position="102"/>
    </location>
</feature>
<organism evidence="2 3">
    <name type="scientific">Gigaspora margarita</name>
    <dbReference type="NCBI Taxonomy" id="4874"/>
    <lineage>
        <taxon>Eukaryota</taxon>
        <taxon>Fungi</taxon>
        <taxon>Fungi incertae sedis</taxon>
        <taxon>Mucoromycota</taxon>
        <taxon>Glomeromycotina</taxon>
        <taxon>Glomeromycetes</taxon>
        <taxon>Diversisporales</taxon>
        <taxon>Gigasporaceae</taxon>
        <taxon>Gigaspora</taxon>
    </lineage>
</organism>
<evidence type="ECO:0000256" key="1">
    <source>
        <dbReference type="SAM" id="MobiDB-lite"/>
    </source>
</evidence>
<gene>
    <name evidence="2" type="ORF">GMARGA_LOCUS34247</name>
</gene>
<accession>A0ABN7WST5</accession>
<dbReference type="EMBL" id="CAJVQB010059441">
    <property type="protein sequence ID" value="CAG8838991.1"/>
    <property type="molecule type" value="Genomic_DNA"/>
</dbReference>
<reference evidence="2 3" key="1">
    <citation type="submission" date="2021-06" db="EMBL/GenBank/DDBJ databases">
        <authorList>
            <person name="Kallberg Y."/>
            <person name="Tangrot J."/>
            <person name="Rosling A."/>
        </authorList>
    </citation>
    <scope>NUCLEOTIDE SEQUENCE [LARGE SCALE GENOMIC DNA]</scope>
    <source>
        <strain evidence="2 3">120-4 pot B 10/14</strain>
    </source>
</reference>
<sequence length="158" mass="17600">YEILDKGLSCDKKVEQELEVLKNITNKILAPRKDTLISENNDSSTPIVSASVDETTCKKVQEGPRCRSGFLHDQNRPWGRSQKGTEESTPEGSEQSPNMMQPEENNMTKLTLALAKTDGTQNKDKLAILIYENPRENNLLETGHAKPLALLTPHTSLI</sequence>
<comment type="caution">
    <text evidence="2">The sequence shown here is derived from an EMBL/GenBank/DDBJ whole genome shotgun (WGS) entry which is preliminary data.</text>
</comment>
<proteinExistence type="predicted"/>
<name>A0ABN7WST5_GIGMA</name>
<feature type="non-terminal residue" evidence="2">
    <location>
        <position position="1"/>
    </location>
</feature>
<evidence type="ECO:0000313" key="2">
    <source>
        <dbReference type="EMBL" id="CAG8838991.1"/>
    </source>
</evidence>
<dbReference type="Proteomes" id="UP000789901">
    <property type="component" value="Unassembled WGS sequence"/>
</dbReference>
<protein>
    <submittedName>
        <fullName evidence="2">42626_t:CDS:1</fullName>
    </submittedName>
</protein>
<evidence type="ECO:0000313" key="3">
    <source>
        <dbReference type="Proteomes" id="UP000789901"/>
    </source>
</evidence>
<keyword evidence="3" id="KW-1185">Reference proteome</keyword>